<organism evidence="4 5">
    <name type="scientific">Leptolyngbya subtilissima DQ-A4</name>
    <dbReference type="NCBI Taxonomy" id="2933933"/>
    <lineage>
        <taxon>Bacteria</taxon>
        <taxon>Bacillati</taxon>
        <taxon>Cyanobacteriota</taxon>
        <taxon>Cyanophyceae</taxon>
        <taxon>Leptolyngbyales</taxon>
        <taxon>Leptolyngbyaceae</taxon>
        <taxon>Leptolyngbya group</taxon>
        <taxon>Leptolyngbya</taxon>
    </lineage>
</organism>
<name>A0ABV0K1Q7_9CYAN</name>
<dbReference type="PROSITE" id="PS50110">
    <property type="entry name" value="RESPONSE_REGULATORY"/>
    <property type="match status" value="1"/>
</dbReference>
<dbReference type="Pfam" id="PF00072">
    <property type="entry name" value="Response_reg"/>
    <property type="match status" value="1"/>
</dbReference>
<dbReference type="RefSeq" id="WP_190518389.1">
    <property type="nucleotide sequence ID" value="NZ_JAMPKX010000002.1"/>
</dbReference>
<dbReference type="InterPro" id="IPR011006">
    <property type="entry name" value="CheY-like_superfamily"/>
</dbReference>
<comment type="caution">
    <text evidence="4">The sequence shown here is derived from an EMBL/GenBank/DDBJ whole genome shotgun (WGS) entry which is preliminary data.</text>
</comment>
<gene>
    <name evidence="4" type="ORF">NC992_07445</name>
</gene>
<dbReference type="InterPro" id="IPR050595">
    <property type="entry name" value="Bact_response_regulator"/>
</dbReference>
<protein>
    <submittedName>
        <fullName evidence="4">Response regulator</fullName>
    </submittedName>
</protein>
<evidence type="ECO:0000259" key="3">
    <source>
        <dbReference type="PROSITE" id="PS50110"/>
    </source>
</evidence>
<evidence type="ECO:0000256" key="1">
    <source>
        <dbReference type="ARBA" id="ARBA00022553"/>
    </source>
</evidence>
<dbReference type="PANTHER" id="PTHR44591:SF3">
    <property type="entry name" value="RESPONSE REGULATORY DOMAIN-CONTAINING PROTEIN"/>
    <property type="match status" value="1"/>
</dbReference>
<dbReference type="SMART" id="SM00448">
    <property type="entry name" value="REC"/>
    <property type="match status" value="1"/>
</dbReference>
<sequence>MCTPSDFRILVVDDIEDNLFLLRTVLETEGYEVETAGNGGSALAKVENAPPDLILMDVMMPDMNGYEVTKKIRQNPALPQMPILIVTAYDTLQTSQGLALEPNNFIRKPIEFDQLLTKVAALLEANHHH</sequence>
<dbReference type="Proteomes" id="UP001482513">
    <property type="component" value="Unassembled WGS sequence"/>
</dbReference>
<dbReference type="EMBL" id="JAMPKX010000002">
    <property type="protein sequence ID" value="MEP0946701.1"/>
    <property type="molecule type" value="Genomic_DNA"/>
</dbReference>
<dbReference type="PANTHER" id="PTHR44591">
    <property type="entry name" value="STRESS RESPONSE REGULATOR PROTEIN 1"/>
    <property type="match status" value="1"/>
</dbReference>
<dbReference type="InterPro" id="IPR001789">
    <property type="entry name" value="Sig_transdc_resp-reg_receiver"/>
</dbReference>
<dbReference type="Gene3D" id="3.40.50.2300">
    <property type="match status" value="1"/>
</dbReference>
<evidence type="ECO:0000313" key="5">
    <source>
        <dbReference type="Proteomes" id="UP001482513"/>
    </source>
</evidence>
<evidence type="ECO:0000313" key="4">
    <source>
        <dbReference type="EMBL" id="MEP0946701.1"/>
    </source>
</evidence>
<keyword evidence="5" id="KW-1185">Reference proteome</keyword>
<feature type="modified residue" description="4-aspartylphosphate" evidence="2">
    <location>
        <position position="57"/>
    </location>
</feature>
<dbReference type="SUPFAM" id="SSF52172">
    <property type="entry name" value="CheY-like"/>
    <property type="match status" value="1"/>
</dbReference>
<proteinExistence type="predicted"/>
<keyword evidence="1 2" id="KW-0597">Phosphoprotein</keyword>
<evidence type="ECO:0000256" key="2">
    <source>
        <dbReference type="PROSITE-ProRule" id="PRU00169"/>
    </source>
</evidence>
<feature type="domain" description="Response regulatory" evidence="3">
    <location>
        <begin position="8"/>
        <end position="123"/>
    </location>
</feature>
<accession>A0ABV0K1Q7</accession>
<reference evidence="4 5" key="1">
    <citation type="submission" date="2022-04" db="EMBL/GenBank/DDBJ databases">
        <title>Positive selection, recombination, and allopatry shape intraspecific diversity of widespread and dominant cyanobacteria.</title>
        <authorList>
            <person name="Wei J."/>
            <person name="Shu W."/>
            <person name="Hu C."/>
        </authorList>
    </citation>
    <scope>NUCLEOTIDE SEQUENCE [LARGE SCALE GENOMIC DNA]</scope>
    <source>
        <strain evidence="4 5">DQ-A4</strain>
    </source>
</reference>